<dbReference type="Gene3D" id="3.40.50.300">
    <property type="entry name" value="P-loop containing nucleotide triphosphate hydrolases"/>
    <property type="match status" value="1"/>
</dbReference>
<sequence length="341" mass="39256">MARVVVTGTSGSGRGEYISRAVAEMRSSGENVEVFDVGSMMFETADNLGVEIPEGRILNLAPSTLNYLRTTVFEKILREARDRENVVVSTHACFRWKRHLLQAFDFYYLNLLSPDLYVTIVDSIASMKERLDSSQHWRGRLGLKDLIVWRDEETFLTKSIADFQRKPFFMLPAKQPPETLHRLMQNHSAPKAYLSYPMTHLGDMAQEFSERLKAFAAELRRRGLLVFDPGEVEDSDLAEGRTRLEGVTPEEIESVREDIYDQIVARDYQLIDQSDFVVVYYYVPVMSPGVLSEMTYAFSSAKEVYVVFKGPESPFFRYYSTKIFRDEDELFSFLEGRLSGR</sequence>
<dbReference type="Proteomes" id="UP000509448">
    <property type="component" value="Chromosome"/>
</dbReference>
<protein>
    <submittedName>
        <fullName evidence="1">Uncharacterized protein</fullName>
    </submittedName>
</protein>
<dbReference type="GeneID" id="55583891"/>
<dbReference type="Pfam" id="PF13207">
    <property type="entry name" value="AAA_17"/>
    <property type="match status" value="1"/>
</dbReference>
<dbReference type="OrthoDB" id="30702at2157"/>
<dbReference type="InterPro" id="IPR027417">
    <property type="entry name" value="P-loop_NTPase"/>
</dbReference>
<accession>A0A4P2VJF2</accession>
<dbReference type="SUPFAM" id="SSF52309">
    <property type="entry name" value="N-(deoxy)ribosyltransferase-like"/>
    <property type="match status" value="1"/>
</dbReference>
<dbReference type="AlphaFoldDB" id="A0A4P2VJF2"/>
<dbReference type="SUPFAM" id="SSF52540">
    <property type="entry name" value="P-loop containing nucleoside triphosphate hydrolases"/>
    <property type="match status" value="1"/>
</dbReference>
<dbReference type="RefSeq" id="WP_174447831.1">
    <property type="nucleotide sequence ID" value="NZ_AP018732.1"/>
</dbReference>
<organism evidence="1 2">
    <name type="scientific">Conexivisphaera calida</name>
    <dbReference type="NCBI Taxonomy" id="1874277"/>
    <lineage>
        <taxon>Archaea</taxon>
        <taxon>Nitrososphaerota</taxon>
        <taxon>Conexivisphaeria</taxon>
        <taxon>Conexivisphaerales</taxon>
        <taxon>Conexivisphaeraceae</taxon>
        <taxon>Conexivisphaera</taxon>
    </lineage>
</organism>
<evidence type="ECO:0000313" key="1">
    <source>
        <dbReference type="EMBL" id="BBE41485.1"/>
    </source>
</evidence>
<gene>
    <name evidence="1" type="ORF">NAS2_0072</name>
</gene>
<dbReference type="EMBL" id="AP018732">
    <property type="protein sequence ID" value="BBE41485.1"/>
    <property type="molecule type" value="Genomic_DNA"/>
</dbReference>
<evidence type="ECO:0000313" key="2">
    <source>
        <dbReference type="Proteomes" id="UP000509448"/>
    </source>
</evidence>
<reference evidence="1 2" key="1">
    <citation type="journal article" date="2019" name="ISME J.">
        <title>Isolation and characterization of a thermophilic sulfur- and iron-reducing thaumarchaeote from a terrestrial acidic hot spring.</title>
        <authorList>
            <person name="Kato S."/>
            <person name="Itoh T."/>
            <person name="Yuki M."/>
            <person name="Nagamori M."/>
            <person name="Ohnishi M."/>
            <person name="Uematsu K."/>
            <person name="Suzuki K."/>
            <person name="Takashina T."/>
            <person name="Ohkuma M."/>
        </authorList>
    </citation>
    <scope>NUCLEOTIDE SEQUENCE [LARGE SCALE GENOMIC DNA]</scope>
    <source>
        <strain evidence="1 2">NAS-02</strain>
    </source>
</reference>
<dbReference type="KEGG" id="ccai:NAS2_0072"/>
<proteinExistence type="predicted"/>
<keyword evidence="2" id="KW-1185">Reference proteome</keyword>
<dbReference type="Gene3D" id="3.40.50.450">
    <property type="match status" value="1"/>
</dbReference>
<name>A0A4P2VJF2_9ARCH</name>